<dbReference type="Gene3D" id="3.60.15.10">
    <property type="entry name" value="Ribonuclease Z/Hydroxyacylglutathione hydrolase-like"/>
    <property type="match status" value="1"/>
</dbReference>
<sequence>MKVTHGVEMLELEIETFGQWMVFNPTLIWDEEGAVLIDTGVPGQMQAIRRAMNRAGISFEQLKAIIITHQDIDHIGSLPAILQECGKRVKVYVHALEKPYIEGERPLIKLDPNRMPKEKWESLPPVLQALAKNPPRAKVDEVLEDNQELPYGGGIQVIFTPGHTPGHISLYLKKHKLLVAGDAIACLNGELLGPMPEATLDMTEATRSLVKLADLDIDSVICYHGGLCNSNVKAQLRRLVGQTE</sequence>
<name>A0A160F3T6_9BACL</name>
<reference evidence="2 3" key="1">
    <citation type="journal article" date="2006" name="Syst. Appl. Microbiol.">
        <title>Anoxybacillus amylolyticus sp. nov., a thermophilic amylase producing bacterium isolated from Mount Rittmann (Antarctica).</title>
        <authorList>
            <person name="Poli A."/>
            <person name="Esposito E."/>
            <person name="Lama L."/>
            <person name="Orlando P."/>
            <person name="Nicolaus G."/>
            <person name="de Appolonia F."/>
            <person name="Gambacorta A."/>
            <person name="Nicolaus B."/>
        </authorList>
    </citation>
    <scope>NUCLEOTIDE SEQUENCE [LARGE SCALE GENOMIC DNA]</scope>
    <source>
        <strain evidence="2 3">DSM 15939</strain>
    </source>
</reference>
<dbReference type="SMART" id="SM00849">
    <property type="entry name" value="Lactamase_B"/>
    <property type="match status" value="1"/>
</dbReference>
<dbReference type="KEGG" id="aamy:GFC30_2294"/>
<feature type="domain" description="Metallo-beta-lactamase" evidence="1">
    <location>
        <begin position="22"/>
        <end position="224"/>
    </location>
</feature>
<evidence type="ECO:0000313" key="2">
    <source>
        <dbReference type="EMBL" id="ANB60522.1"/>
    </source>
</evidence>
<dbReference type="PANTHER" id="PTHR42951">
    <property type="entry name" value="METALLO-BETA-LACTAMASE DOMAIN-CONTAINING"/>
    <property type="match status" value="1"/>
</dbReference>
<dbReference type="OrthoDB" id="9802248at2"/>
<evidence type="ECO:0000313" key="3">
    <source>
        <dbReference type="Proteomes" id="UP000076865"/>
    </source>
</evidence>
<dbReference type="RefSeq" id="WP_066325551.1">
    <property type="nucleotide sequence ID" value="NZ_CP015438.1"/>
</dbReference>
<dbReference type="EMBL" id="CP015438">
    <property type="protein sequence ID" value="ANB60522.1"/>
    <property type="molecule type" value="Genomic_DNA"/>
</dbReference>
<dbReference type="InterPro" id="IPR050855">
    <property type="entry name" value="NDM-1-like"/>
</dbReference>
<dbReference type="AlphaFoldDB" id="A0A160F3T6"/>
<proteinExistence type="predicted"/>
<protein>
    <submittedName>
        <fullName evidence="2">Beta-lactamase superfamily domain protein</fullName>
    </submittedName>
</protein>
<dbReference type="PANTHER" id="PTHR42951:SF15">
    <property type="entry name" value="METALLO-BETA-LACTAMASE SUPERFAMILY PROTEIN"/>
    <property type="match status" value="1"/>
</dbReference>
<dbReference type="Pfam" id="PF00753">
    <property type="entry name" value="Lactamase_B"/>
    <property type="match status" value="1"/>
</dbReference>
<accession>A0A160F3T6</accession>
<dbReference type="InterPro" id="IPR036866">
    <property type="entry name" value="RibonucZ/Hydroxyglut_hydro"/>
</dbReference>
<dbReference type="InterPro" id="IPR001279">
    <property type="entry name" value="Metallo-B-lactamas"/>
</dbReference>
<dbReference type="CDD" id="cd07721">
    <property type="entry name" value="yflN-like_MBL-fold"/>
    <property type="match status" value="1"/>
</dbReference>
<keyword evidence="3" id="KW-1185">Reference proteome</keyword>
<dbReference type="SUPFAM" id="SSF56281">
    <property type="entry name" value="Metallo-hydrolase/oxidoreductase"/>
    <property type="match status" value="1"/>
</dbReference>
<gene>
    <name evidence="2" type="ORF">GFC30_2294</name>
</gene>
<dbReference type="Proteomes" id="UP000076865">
    <property type="component" value="Chromosome"/>
</dbReference>
<organism evidence="2 3">
    <name type="scientific">Anoxybacteroides amylolyticum</name>
    <dbReference type="NCBI Taxonomy" id="294699"/>
    <lineage>
        <taxon>Bacteria</taxon>
        <taxon>Bacillati</taxon>
        <taxon>Bacillota</taxon>
        <taxon>Bacilli</taxon>
        <taxon>Bacillales</taxon>
        <taxon>Anoxybacillaceae</taxon>
        <taxon>Anoxybacteroides</taxon>
    </lineage>
</organism>
<evidence type="ECO:0000259" key="1">
    <source>
        <dbReference type="SMART" id="SM00849"/>
    </source>
</evidence>
<dbReference type="PATRIC" id="fig|294699.3.peg.2373"/>